<accession>A0A290QCN4</accession>
<dbReference type="KEGG" id="vbh:CMV30_06240"/>
<proteinExistence type="predicted"/>
<evidence type="ECO:0000313" key="2">
    <source>
        <dbReference type="EMBL" id="ATC66017.1"/>
    </source>
</evidence>
<reference evidence="2 3" key="1">
    <citation type="submission" date="2017-09" db="EMBL/GenBank/DDBJ databases">
        <title>Complete genome sequence of Verrucomicrobial strain HZ-65, isolated from freshwater.</title>
        <authorList>
            <person name="Choi A."/>
        </authorList>
    </citation>
    <scope>NUCLEOTIDE SEQUENCE [LARGE SCALE GENOMIC DNA]</scope>
    <source>
        <strain evidence="2 3">HZ-65</strain>
    </source>
</reference>
<feature type="signal peptide" evidence="1">
    <location>
        <begin position="1"/>
        <end position="23"/>
    </location>
</feature>
<feature type="chain" id="PRO_5012606383" description="DUF3826 domain-containing protein" evidence="1">
    <location>
        <begin position="24"/>
        <end position="247"/>
    </location>
</feature>
<keyword evidence="3" id="KW-1185">Reference proteome</keyword>
<evidence type="ECO:0008006" key="4">
    <source>
        <dbReference type="Google" id="ProtNLM"/>
    </source>
</evidence>
<evidence type="ECO:0000313" key="3">
    <source>
        <dbReference type="Proteomes" id="UP000217265"/>
    </source>
</evidence>
<dbReference type="Proteomes" id="UP000217265">
    <property type="component" value="Chromosome"/>
</dbReference>
<gene>
    <name evidence="2" type="ORF">CMV30_06240</name>
</gene>
<dbReference type="Pfam" id="PF12875">
    <property type="entry name" value="DUF3826"/>
    <property type="match status" value="1"/>
</dbReference>
<dbReference type="InterPro" id="IPR024284">
    <property type="entry name" value="DUF3826"/>
</dbReference>
<sequence length="247" mass="26526">MKLSRLSLACLTALLATGTASFAQPPAATAAPATTTAPADAKTRADAKLQEDSAKWAAKLSLNDAAKESRIATLITAHRIAVRDWHNDHPASTVPEGINPLTGKPLSKLDREIIADSAMPKSVNETLLNGLRADLTPAQVDAILDEYTIGKVAFTLKGYKAIVPDLTAEEEKTITDFLKQARIESIGFKSMTQISAIFEIYKTKSEQYLNSNGRSWKALYKTYTDGVKAQKAADAAAKKNNPPNGAK</sequence>
<keyword evidence="1" id="KW-0732">Signal</keyword>
<dbReference type="EMBL" id="CP023344">
    <property type="protein sequence ID" value="ATC66017.1"/>
    <property type="molecule type" value="Genomic_DNA"/>
</dbReference>
<name>A0A290QCN4_9BACT</name>
<protein>
    <recommendedName>
        <fullName evidence="4">DUF3826 domain-containing protein</fullName>
    </recommendedName>
</protein>
<dbReference type="AlphaFoldDB" id="A0A290QCN4"/>
<dbReference type="OrthoDB" id="1345252at2"/>
<dbReference type="RefSeq" id="WP_096057645.1">
    <property type="nucleotide sequence ID" value="NZ_CP023344.1"/>
</dbReference>
<organism evidence="2 3">
    <name type="scientific">Nibricoccus aquaticus</name>
    <dbReference type="NCBI Taxonomy" id="2576891"/>
    <lineage>
        <taxon>Bacteria</taxon>
        <taxon>Pseudomonadati</taxon>
        <taxon>Verrucomicrobiota</taxon>
        <taxon>Opitutia</taxon>
        <taxon>Opitutales</taxon>
        <taxon>Opitutaceae</taxon>
        <taxon>Nibricoccus</taxon>
    </lineage>
</organism>
<evidence type="ECO:0000256" key="1">
    <source>
        <dbReference type="SAM" id="SignalP"/>
    </source>
</evidence>